<dbReference type="GO" id="GO:0006313">
    <property type="term" value="P:DNA transposition"/>
    <property type="evidence" value="ECO:0007669"/>
    <property type="project" value="InterPro"/>
</dbReference>
<dbReference type="EMBL" id="CP011144">
    <property type="protein sequence ID" value="AKC86455.1"/>
    <property type="molecule type" value="Genomic_DNA"/>
</dbReference>
<dbReference type="SUPFAM" id="SSF46689">
    <property type="entry name" value="Homeodomain-like"/>
    <property type="match status" value="1"/>
</dbReference>
<comment type="similarity">
    <text evidence="1">Belongs to the transposase 8 family.</text>
</comment>
<evidence type="ECO:0000256" key="1">
    <source>
        <dbReference type="ARBA" id="ARBA00009964"/>
    </source>
</evidence>
<keyword evidence="2" id="KW-0175">Coiled coil</keyword>
<protein>
    <submittedName>
        <fullName evidence="3">Transposase</fullName>
    </submittedName>
</protein>
<dbReference type="Pfam" id="PF01527">
    <property type="entry name" value="HTH_Tnp_1"/>
    <property type="match status" value="1"/>
</dbReference>
<dbReference type="InterPro" id="IPR002514">
    <property type="entry name" value="Transposase_8"/>
</dbReference>
<evidence type="ECO:0000256" key="2">
    <source>
        <dbReference type="SAM" id="Coils"/>
    </source>
</evidence>
<reference evidence="3 4" key="1">
    <citation type="journal article" date="2015" name="Genome Announc.">
        <title>Complete Genome Sequence of Pseudoxanthomonas suwonensis Strain J1, a Cellulose-Degrading Bacterium Isolated from Leaf- and Wood-Enriched Soil.</title>
        <authorList>
            <person name="Hou L."/>
            <person name="Jiang J."/>
            <person name="Xu Z."/>
            <person name="Zhou Y."/>
            <person name="Leung F.C."/>
        </authorList>
    </citation>
    <scope>NUCLEOTIDE SEQUENCE [LARGE SCALE GENOMIC DNA]</scope>
    <source>
        <strain evidence="3 4">J1</strain>
    </source>
</reference>
<proteinExistence type="inferred from homology"/>
<dbReference type="GO" id="GO:0004803">
    <property type="term" value="F:transposase activity"/>
    <property type="evidence" value="ECO:0007669"/>
    <property type="project" value="InterPro"/>
</dbReference>
<dbReference type="AlphaFoldDB" id="A0A0E3UMX6"/>
<dbReference type="KEGG" id="psuw:WQ53_06430"/>
<gene>
    <name evidence="3" type="ORF">WQ53_06430</name>
</gene>
<dbReference type="GO" id="GO:0003677">
    <property type="term" value="F:DNA binding"/>
    <property type="evidence" value="ECO:0007669"/>
    <property type="project" value="InterPro"/>
</dbReference>
<evidence type="ECO:0000313" key="3">
    <source>
        <dbReference type="EMBL" id="AKC86455.1"/>
    </source>
</evidence>
<dbReference type="Gene3D" id="1.10.10.60">
    <property type="entry name" value="Homeodomain-like"/>
    <property type="match status" value="1"/>
</dbReference>
<dbReference type="OrthoDB" id="291972at2"/>
<dbReference type="Proteomes" id="UP000033067">
    <property type="component" value="Chromosome"/>
</dbReference>
<evidence type="ECO:0000313" key="4">
    <source>
        <dbReference type="Proteomes" id="UP000033067"/>
    </source>
</evidence>
<name>A0A0E3UMX6_9GAMM</name>
<organism evidence="3 4">
    <name type="scientific">Pseudoxanthomonas suwonensis</name>
    <dbReference type="NCBI Taxonomy" id="314722"/>
    <lineage>
        <taxon>Bacteria</taxon>
        <taxon>Pseudomonadati</taxon>
        <taxon>Pseudomonadota</taxon>
        <taxon>Gammaproteobacteria</taxon>
        <taxon>Lysobacterales</taxon>
        <taxon>Lysobacteraceae</taxon>
        <taxon>Pseudoxanthomonas</taxon>
    </lineage>
</organism>
<keyword evidence="4" id="KW-1185">Reference proteome</keyword>
<accession>A0A0E3UMX6</accession>
<feature type="coiled-coil region" evidence="2">
    <location>
        <begin position="68"/>
        <end position="95"/>
    </location>
</feature>
<dbReference type="RefSeq" id="WP_052631298.1">
    <property type="nucleotide sequence ID" value="NZ_CP011144.1"/>
</dbReference>
<sequence>MPKPGPRTTYHYSDAFKAAAVRLSQLPGVAVRDVAESLYIHPFMLSRWRKLVREGQIMAKGVDVDPAVAAELKELRRVKKQYEQLKLEHDLLKKAIAFTSDRKAKSSPSSSTTGKRTR</sequence>
<dbReference type="InterPro" id="IPR009057">
    <property type="entry name" value="Homeodomain-like_sf"/>
</dbReference>
<dbReference type="PATRIC" id="fig|314722.6.peg.1370"/>